<dbReference type="InterPro" id="IPR016136">
    <property type="entry name" value="DNA_helicase_N/primase_C"/>
</dbReference>
<keyword evidence="5" id="KW-0378">Hydrolase</keyword>
<dbReference type="EC" id="5.6.2.3" evidence="10"/>
<protein>
    <recommendedName>
        <fullName evidence="10">DNA 5'-3' helicase</fullName>
        <ecNumber evidence="10">5.6.2.3</ecNumber>
    </recommendedName>
</protein>
<evidence type="ECO:0000313" key="13">
    <source>
        <dbReference type="EMBL" id="AKH47495.1"/>
    </source>
</evidence>
<dbReference type="SUPFAM" id="SSF52540">
    <property type="entry name" value="P-loop containing nucleoside triphosphate hydrolases"/>
    <property type="match status" value="1"/>
</dbReference>
<dbReference type="PROSITE" id="PS51199">
    <property type="entry name" value="SF4_HELICASE"/>
    <property type="match status" value="1"/>
</dbReference>
<keyword evidence="6 13" id="KW-0347">Helicase</keyword>
<sequence>MDLINELGKLPPQAIELEEAVLGAMLLDGKCIDDIADIIKAEHFYKSHHQIIAKHVLDMYTNNETIDILTVSEKLKTKEVLDEIGGYFYISQLTSKISSTAHVDIHAKKVVQKYLARELIRVSQTINQRAYDQSEDVDELLSFAETSILKVNDDGIGNEPKQIKDTINETYLHLKDAKEKHANHEMIGVDTGFRKLNDMTGGWQSPDLIILAARPSMGKTSLALEFAKVAKVPTALFCLEMSTNQLNTKYISGETDYTNMELKTGSFDDLGAVARATTKLKDLPIFIDDTPSLDLIELSAKCRRLKKKQGIGLIIIDYLQLMTCKAVKGNREQEIASISRGLKKLAKSLEVPIIALSQLNRSVESRSGDKEPQLSDLRESGAIEQDADTVMFLHRPYYYGINEVEIDHEQINSEFIAMLLIRKHRGGALGGVALEFNKGMSKWKQYEAKGSFMSEVESEPDKFLEPNKDFGKVF</sequence>
<dbReference type="InterPro" id="IPR007692">
    <property type="entry name" value="DNA_helicase_DnaB"/>
</dbReference>
<evidence type="ECO:0000256" key="4">
    <source>
        <dbReference type="ARBA" id="ARBA00022741"/>
    </source>
</evidence>
<dbReference type="SUPFAM" id="SSF48024">
    <property type="entry name" value="N-terminal domain of DnaB helicase"/>
    <property type="match status" value="1"/>
</dbReference>
<feature type="domain" description="SF4 helicase" evidence="12">
    <location>
        <begin position="182"/>
        <end position="450"/>
    </location>
</feature>
<evidence type="ECO:0000256" key="7">
    <source>
        <dbReference type="ARBA" id="ARBA00022840"/>
    </source>
</evidence>
<dbReference type="NCBIfam" id="TIGR00665">
    <property type="entry name" value="DnaB"/>
    <property type="match status" value="1"/>
</dbReference>
<evidence type="ECO:0000256" key="9">
    <source>
        <dbReference type="ARBA" id="ARBA00023235"/>
    </source>
</evidence>
<evidence type="ECO:0000256" key="8">
    <source>
        <dbReference type="ARBA" id="ARBA00023125"/>
    </source>
</evidence>
<evidence type="ECO:0000256" key="1">
    <source>
        <dbReference type="ARBA" id="ARBA00008428"/>
    </source>
</evidence>
<dbReference type="Pfam" id="PF00772">
    <property type="entry name" value="DnaB"/>
    <property type="match status" value="1"/>
</dbReference>
<dbReference type="CDD" id="cd00984">
    <property type="entry name" value="DnaB_C"/>
    <property type="match status" value="1"/>
</dbReference>
<proteinExistence type="inferred from homology"/>
<dbReference type="Pfam" id="PF03796">
    <property type="entry name" value="DnaB_C"/>
    <property type="match status" value="1"/>
</dbReference>
<dbReference type="PANTHER" id="PTHR30153:SF2">
    <property type="entry name" value="REPLICATIVE DNA HELICASE"/>
    <property type="match status" value="1"/>
</dbReference>
<evidence type="ECO:0000256" key="3">
    <source>
        <dbReference type="ARBA" id="ARBA00022705"/>
    </source>
</evidence>
<dbReference type="GO" id="GO:0006269">
    <property type="term" value="P:DNA replication, synthesis of primer"/>
    <property type="evidence" value="ECO:0007669"/>
    <property type="project" value="UniProtKB-KW"/>
</dbReference>
<evidence type="ECO:0000256" key="10">
    <source>
        <dbReference type="ARBA" id="ARBA00044969"/>
    </source>
</evidence>
<dbReference type="FunFam" id="1.10.860.10:FF:000001">
    <property type="entry name" value="Replicative DNA helicase"/>
    <property type="match status" value="1"/>
</dbReference>
<evidence type="ECO:0000256" key="5">
    <source>
        <dbReference type="ARBA" id="ARBA00022801"/>
    </source>
</evidence>
<dbReference type="InterPro" id="IPR027417">
    <property type="entry name" value="P-loop_NTPase"/>
</dbReference>
<keyword evidence="7" id="KW-0067">ATP-binding</keyword>
<dbReference type="GO" id="GO:0016787">
    <property type="term" value="F:hydrolase activity"/>
    <property type="evidence" value="ECO:0007669"/>
    <property type="project" value="UniProtKB-KW"/>
</dbReference>
<dbReference type="InterPro" id="IPR007694">
    <property type="entry name" value="DNA_helicase_DnaB-like_C"/>
</dbReference>
<dbReference type="Gene3D" id="3.40.50.300">
    <property type="entry name" value="P-loop containing nucleotide triphosphate hydrolases"/>
    <property type="match status" value="1"/>
</dbReference>
<dbReference type="GO" id="GO:0005524">
    <property type="term" value="F:ATP binding"/>
    <property type="evidence" value="ECO:0007669"/>
    <property type="project" value="UniProtKB-KW"/>
</dbReference>
<evidence type="ECO:0000259" key="12">
    <source>
        <dbReference type="PROSITE" id="PS51199"/>
    </source>
</evidence>
<evidence type="ECO:0000256" key="6">
    <source>
        <dbReference type="ARBA" id="ARBA00022806"/>
    </source>
</evidence>
<organism evidence="13">
    <name type="scientific">uncultured marine virus</name>
    <dbReference type="NCBI Taxonomy" id="186617"/>
    <lineage>
        <taxon>Viruses</taxon>
        <taxon>environmental samples</taxon>
    </lineage>
</organism>
<dbReference type="Gene3D" id="1.10.860.10">
    <property type="entry name" value="DNAb Helicase, Chain A"/>
    <property type="match status" value="1"/>
</dbReference>
<dbReference type="InterPro" id="IPR007693">
    <property type="entry name" value="DNA_helicase_DnaB-like_N"/>
</dbReference>
<dbReference type="GO" id="GO:0043139">
    <property type="term" value="F:5'-3' DNA helicase activity"/>
    <property type="evidence" value="ECO:0007669"/>
    <property type="project" value="UniProtKB-EC"/>
</dbReference>
<keyword evidence="3" id="KW-0235">DNA replication</keyword>
<keyword evidence="4" id="KW-0547">Nucleotide-binding</keyword>
<accession>A0A0F7L6J1</accession>
<dbReference type="PANTHER" id="PTHR30153">
    <property type="entry name" value="REPLICATIVE DNA HELICASE DNAB"/>
    <property type="match status" value="1"/>
</dbReference>
<comment type="similarity">
    <text evidence="1">Belongs to the helicase family. DnaB subfamily.</text>
</comment>
<evidence type="ECO:0000256" key="11">
    <source>
        <dbReference type="ARBA" id="ARBA00048954"/>
    </source>
</evidence>
<evidence type="ECO:0000256" key="2">
    <source>
        <dbReference type="ARBA" id="ARBA00022515"/>
    </source>
</evidence>
<reference evidence="13" key="1">
    <citation type="journal article" date="2015" name="Front. Microbiol.">
        <title>Combining genomic sequencing methods to explore viral diversity and reveal potential virus-host interactions.</title>
        <authorList>
            <person name="Chow C.E."/>
            <person name="Winget D.M."/>
            <person name="White R.A.III."/>
            <person name="Hallam S.J."/>
            <person name="Suttle C.A."/>
        </authorList>
    </citation>
    <scope>NUCLEOTIDE SEQUENCE</scope>
    <source>
        <strain evidence="13">H4084948</strain>
    </source>
</reference>
<comment type="catalytic activity">
    <reaction evidence="11">
        <text>ATP + H2O = ADP + phosphate + H(+)</text>
        <dbReference type="Rhea" id="RHEA:13065"/>
        <dbReference type="ChEBI" id="CHEBI:15377"/>
        <dbReference type="ChEBI" id="CHEBI:15378"/>
        <dbReference type="ChEBI" id="CHEBI:30616"/>
        <dbReference type="ChEBI" id="CHEBI:43474"/>
        <dbReference type="ChEBI" id="CHEBI:456216"/>
        <dbReference type="EC" id="5.6.2.3"/>
    </reaction>
</comment>
<name>A0A0F7L6J1_9VIRU</name>
<dbReference type="EMBL" id="KR029595">
    <property type="protein sequence ID" value="AKH47495.1"/>
    <property type="molecule type" value="Genomic_DNA"/>
</dbReference>
<reference evidence="13" key="2">
    <citation type="submission" date="2015-03" db="EMBL/GenBank/DDBJ databases">
        <authorList>
            <person name="Chow C.-E.T."/>
            <person name="Winget D.M."/>
            <person name="White R.A.III."/>
            <person name="Hallam S.J."/>
            <person name="Suttle C.A."/>
        </authorList>
    </citation>
    <scope>NUCLEOTIDE SEQUENCE</scope>
    <source>
        <strain evidence="13">H4084948</strain>
    </source>
</reference>
<keyword evidence="9" id="KW-0413">Isomerase</keyword>
<dbReference type="GO" id="GO:0003677">
    <property type="term" value="F:DNA binding"/>
    <property type="evidence" value="ECO:0007669"/>
    <property type="project" value="UniProtKB-KW"/>
</dbReference>
<keyword evidence="2" id="KW-0639">Primosome</keyword>
<dbReference type="InterPro" id="IPR036185">
    <property type="entry name" value="DNA_heli_DnaB-like_N_sf"/>
</dbReference>
<keyword evidence="8" id="KW-0238">DNA-binding</keyword>